<comment type="pathway">
    <text evidence="5">Pheromone biosynthesis.</text>
</comment>
<feature type="transmembrane region" description="Helical" evidence="7">
    <location>
        <begin position="33"/>
        <end position="53"/>
    </location>
</feature>
<keyword evidence="7" id="KW-0472">Membrane</keyword>
<evidence type="ECO:0000256" key="6">
    <source>
        <dbReference type="RuleBase" id="RU004466"/>
    </source>
</evidence>
<dbReference type="PANTHER" id="PTHR11525">
    <property type="entry name" value="FARNESYL-PYROPHOSPHATE SYNTHETASE"/>
    <property type="match status" value="1"/>
</dbReference>
<dbReference type="GO" id="GO:0004161">
    <property type="term" value="F:dimethylallyltranstransferase activity"/>
    <property type="evidence" value="ECO:0007669"/>
    <property type="project" value="TreeGrafter"/>
</dbReference>
<proteinExistence type="inferred from homology"/>
<gene>
    <name evidence="8" type="ORF">CDEB00056_LOCUS5875</name>
</gene>
<dbReference type="InterPro" id="IPR039702">
    <property type="entry name" value="FPS1-like"/>
</dbReference>
<dbReference type="GO" id="GO:0045337">
    <property type="term" value="P:farnesyl diphosphate biosynthetic process"/>
    <property type="evidence" value="ECO:0007669"/>
    <property type="project" value="TreeGrafter"/>
</dbReference>
<dbReference type="CDD" id="cd00685">
    <property type="entry name" value="Trans_IPPS_HT"/>
    <property type="match status" value="1"/>
</dbReference>
<dbReference type="SUPFAM" id="SSF48576">
    <property type="entry name" value="Terpenoid synthases"/>
    <property type="match status" value="1"/>
</dbReference>
<feature type="transmembrane region" description="Helical" evidence="7">
    <location>
        <begin position="6"/>
        <end position="26"/>
    </location>
</feature>
<dbReference type="SFLD" id="SFLDS00005">
    <property type="entry name" value="Isoprenoid_Synthase_Type_I"/>
    <property type="match status" value="1"/>
</dbReference>
<evidence type="ECO:0000256" key="5">
    <source>
        <dbReference type="ARBA" id="ARBA00033740"/>
    </source>
</evidence>
<keyword evidence="3" id="KW-0479">Metal-binding</keyword>
<dbReference type="InterPro" id="IPR000092">
    <property type="entry name" value="Polyprenyl_synt"/>
</dbReference>
<evidence type="ECO:0000256" key="4">
    <source>
        <dbReference type="ARBA" id="ARBA00022842"/>
    </source>
</evidence>
<evidence type="ECO:0000313" key="8">
    <source>
        <dbReference type="EMBL" id="CAE0461034.1"/>
    </source>
</evidence>
<dbReference type="Gene3D" id="1.10.600.10">
    <property type="entry name" value="Farnesyl Diphosphate Synthase"/>
    <property type="match status" value="1"/>
</dbReference>
<dbReference type="FunFam" id="1.10.600.10:FF:000021">
    <property type="entry name" value="Farnesyl pyrophosphate synthase"/>
    <property type="match status" value="1"/>
</dbReference>
<dbReference type="GO" id="GO:0042811">
    <property type="term" value="P:pheromone biosynthetic process"/>
    <property type="evidence" value="ECO:0007669"/>
    <property type="project" value="UniProtKB-ARBA"/>
</dbReference>
<evidence type="ECO:0000256" key="7">
    <source>
        <dbReference type="SAM" id="Phobius"/>
    </source>
</evidence>
<keyword evidence="4" id="KW-0460">Magnesium</keyword>
<dbReference type="SFLD" id="SFLDG01017">
    <property type="entry name" value="Polyprenyl_Transferase_Like"/>
    <property type="match status" value="1"/>
</dbReference>
<dbReference type="GO" id="GO:0046872">
    <property type="term" value="F:metal ion binding"/>
    <property type="evidence" value="ECO:0007669"/>
    <property type="project" value="UniProtKB-KW"/>
</dbReference>
<reference evidence="8" key="1">
    <citation type="submission" date="2021-01" db="EMBL/GenBank/DDBJ databases">
        <authorList>
            <person name="Corre E."/>
            <person name="Pelletier E."/>
            <person name="Niang G."/>
            <person name="Scheremetjew M."/>
            <person name="Finn R."/>
            <person name="Kale V."/>
            <person name="Holt S."/>
            <person name="Cochrane G."/>
            <person name="Meng A."/>
            <person name="Brown T."/>
            <person name="Cohen L."/>
        </authorList>
    </citation>
    <scope>NUCLEOTIDE SEQUENCE</scope>
    <source>
        <strain evidence="8">MM31A-1</strain>
    </source>
</reference>
<accession>A0A7S3V6T5</accession>
<evidence type="ECO:0008006" key="9">
    <source>
        <dbReference type="Google" id="ProtNLM"/>
    </source>
</evidence>
<comment type="similarity">
    <text evidence="6">Belongs to the FPP/GGPP synthase family.</text>
</comment>
<evidence type="ECO:0000256" key="1">
    <source>
        <dbReference type="ARBA" id="ARBA00001946"/>
    </source>
</evidence>
<dbReference type="InterPro" id="IPR008949">
    <property type="entry name" value="Isoprenoid_synthase_dom_sf"/>
</dbReference>
<dbReference type="AlphaFoldDB" id="A0A7S3V6T5"/>
<name>A0A7S3V6T5_9STRA</name>
<keyword evidence="2 6" id="KW-0808">Transferase</keyword>
<organism evidence="8">
    <name type="scientific">Chaetoceros debilis</name>
    <dbReference type="NCBI Taxonomy" id="122233"/>
    <lineage>
        <taxon>Eukaryota</taxon>
        <taxon>Sar</taxon>
        <taxon>Stramenopiles</taxon>
        <taxon>Ochrophyta</taxon>
        <taxon>Bacillariophyta</taxon>
        <taxon>Coscinodiscophyceae</taxon>
        <taxon>Chaetocerotophycidae</taxon>
        <taxon>Chaetocerotales</taxon>
        <taxon>Chaetocerotaceae</taxon>
        <taxon>Chaetoceros</taxon>
    </lineage>
</organism>
<sequence>MVSTIPAVIIAGGVFQLMATGALTFLKEAYLGLPIMSQIAIVAIFFSVIRLSMEICNFADHDFDHDHDHEPPKTIEYPVDDISKADNDKDKFLAIYPMLRHEMLAHMEANEMPKEAVDWCRTMMDYTVPGGKLNRGVTVVAVHRTLVKANEGRDLTDIEVARASVLGWAIEFLQAFFLVADDVMDASKTRRGQPCWYKLPNVKNIAINDSFLLESYVFTMLKQHFGKEEYYLQLLELFLQVIQQTEFGQLLDLTSQDEGSEEIDLTRFTLERYQKIVKYKTAFYTFYLPVAIGMITSRVEEGPTYDLAKKICCQMGEYFQIQDDYLDCFGDPEVIGKVGTDIQDNKCSWLVVQALDRVTPEQRAVLEANYGQWDDQKVANVKALYKELDLVKVFQTYEEDSFKIIQTELDKVTTMPRDVFELLLKKIYKRSK</sequence>
<dbReference type="PROSITE" id="PS00723">
    <property type="entry name" value="POLYPRENYL_SYNTHASE_1"/>
    <property type="match status" value="1"/>
</dbReference>
<keyword evidence="7" id="KW-0812">Transmembrane</keyword>
<dbReference type="InterPro" id="IPR033749">
    <property type="entry name" value="Polyprenyl_synt_CS"/>
</dbReference>
<keyword evidence="7" id="KW-1133">Transmembrane helix</keyword>
<dbReference type="GO" id="GO:0004337">
    <property type="term" value="F:(2E,6E)-farnesyl diphosphate synthase activity"/>
    <property type="evidence" value="ECO:0007669"/>
    <property type="project" value="TreeGrafter"/>
</dbReference>
<evidence type="ECO:0000256" key="2">
    <source>
        <dbReference type="ARBA" id="ARBA00022679"/>
    </source>
</evidence>
<dbReference type="PANTHER" id="PTHR11525:SF0">
    <property type="entry name" value="FARNESYL PYROPHOSPHATE SYNTHASE"/>
    <property type="match status" value="1"/>
</dbReference>
<comment type="cofactor">
    <cofactor evidence="1">
        <name>Mg(2+)</name>
        <dbReference type="ChEBI" id="CHEBI:18420"/>
    </cofactor>
</comment>
<dbReference type="Pfam" id="PF00348">
    <property type="entry name" value="polyprenyl_synt"/>
    <property type="match status" value="1"/>
</dbReference>
<protein>
    <recommendedName>
        <fullName evidence="9">Farnesyl pyrophosphate synthase</fullName>
    </recommendedName>
</protein>
<dbReference type="PROSITE" id="PS00444">
    <property type="entry name" value="POLYPRENYL_SYNTHASE_2"/>
    <property type="match status" value="1"/>
</dbReference>
<dbReference type="EMBL" id="HBIO01007790">
    <property type="protein sequence ID" value="CAE0461034.1"/>
    <property type="molecule type" value="Transcribed_RNA"/>
</dbReference>
<evidence type="ECO:0000256" key="3">
    <source>
        <dbReference type="ARBA" id="ARBA00022723"/>
    </source>
</evidence>
<dbReference type="GO" id="GO:0005737">
    <property type="term" value="C:cytoplasm"/>
    <property type="evidence" value="ECO:0007669"/>
    <property type="project" value="TreeGrafter"/>
</dbReference>